<name>A0A8G0V6T2_WEICO</name>
<keyword evidence="2" id="KW-0812">Transmembrane</keyword>
<dbReference type="GO" id="GO:0004175">
    <property type="term" value="F:endopeptidase activity"/>
    <property type="evidence" value="ECO:0007669"/>
    <property type="project" value="UniProtKB-ARBA"/>
</dbReference>
<dbReference type="InterPro" id="IPR003675">
    <property type="entry name" value="Rce1/LyrA-like_dom"/>
</dbReference>
<feature type="transmembrane region" description="Helical" evidence="2">
    <location>
        <begin position="73"/>
        <end position="96"/>
    </location>
</feature>
<dbReference type="GeneID" id="57979499"/>
<reference evidence="4" key="1">
    <citation type="submission" date="2020-08" db="EMBL/GenBank/DDBJ databases">
        <title>Complete genome sequence of Weissella confusa strain FS54 provides insights into metabolic potential.</title>
        <authorList>
            <person name="Fhoula I."/>
            <person name="Najjari A."/>
            <person name="Lekired A."/>
            <person name="Bessrour-Aouam N."/>
            <person name="Jaballah S."/>
            <person name="Klibi N."/>
            <person name="Ouzari H.-I."/>
        </authorList>
    </citation>
    <scope>NUCLEOTIDE SEQUENCE</scope>
    <source>
        <strain evidence="4">FS54</strain>
    </source>
</reference>
<dbReference type="Pfam" id="PF02517">
    <property type="entry name" value="Rce1-like"/>
    <property type="match status" value="1"/>
</dbReference>
<keyword evidence="4" id="KW-0378">Hydrolase</keyword>
<keyword evidence="2" id="KW-1133">Transmembrane helix</keyword>
<keyword evidence="4" id="KW-0482">Metalloprotease</keyword>
<gene>
    <name evidence="4" type="ORF">H7R52_06675</name>
</gene>
<organism evidence="4 5">
    <name type="scientific">Weissella confusa</name>
    <name type="common">Lactobacillus confusus</name>
    <dbReference type="NCBI Taxonomy" id="1583"/>
    <lineage>
        <taxon>Bacteria</taxon>
        <taxon>Bacillati</taxon>
        <taxon>Bacillota</taxon>
        <taxon>Bacilli</taxon>
        <taxon>Lactobacillales</taxon>
        <taxon>Lactobacillaceae</taxon>
        <taxon>Weissella</taxon>
    </lineage>
</organism>
<feature type="transmembrane region" description="Helical" evidence="2">
    <location>
        <begin position="170"/>
        <end position="186"/>
    </location>
</feature>
<protein>
    <submittedName>
        <fullName evidence="4">CPBP family intramembrane metalloprotease</fullName>
    </submittedName>
</protein>
<feature type="transmembrane region" description="Helical" evidence="2">
    <location>
        <begin position="41"/>
        <end position="61"/>
    </location>
</feature>
<evidence type="ECO:0000313" key="4">
    <source>
        <dbReference type="EMBL" id="MBC6498481.1"/>
    </source>
</evidence>
<keyword evidence="4" id="KW-0645">Protease</keyword>
<dbReference type="GO" id="GO:0080120">
    <property type="term" value="P:CAAX-box protein maturation"/>
    <property type="evidence" value="ECO:0007669"/>
    <property type="project" value="UniProtKB-ARBA"/>
</dbReference>
<dbReference type="InterPro" id="IPR052710">
    <property type="entry name" value="CAAX_protease"/>
</dbReference>
<feature type="transmembrane region" description="Helical" evidence="2">
    <location>
        <begin position="147"/>
        <end position="164"/>
    </location>
</feature>
<dbReference type="AlphaFoldDB" id="A0A8G0V6T2"/>
<dbReference type="EMBL" id="JACSZT010000004">
    <property type="protein sequence ID" value="MBC6498481.1"/>
    <property type="molecule type" value="Genomic_DNA"/>
</dbReference>
<proteinExistence type="inferred from homology"/>
<dbReference type="GO" id="GO:0008237">
    <property type="term" value="F:metallopeptidase activity"/>
    <property type="evidence" value="ECO:0007669"/>
    <property type="project" value="UniProtKB-KW"/>
</dbReference>
<keyword evidence="2" id="KW-0472">Membrane</keyword>
<evidence type="ECO:0000256" key="1">
    <source>
        <dbReference type="ARBA" id="ARBA00009067"/>
    </source>
</evidence>
<evidence type="ECO:0000259" key="3">
    <source>
        <dbReference type="Pfam" id="PF02517"/>
    </source>
</evidence>
<comment type="caution">
    <text evidence="4">The sequence shown here is derived from an EMBL/GenBank/DDBJ whole genome shotgun (WGS) entry which is preliminary data.</text>
</comment>
<dbReference type="PANTHER" id="PTHR36435">
    <property type="entry name" value="SLR1288 PROTEIN"/>
    <property type="match status" value="1"/>
</dbReference>
<dbReference type="Proteomes" id="UP000650485">
    <property type="component" value="Unassembled WGS sequence"/>
</dbReference>
<sequence>MRSISKIVKRLLLLFGLFVLEQIATIPSFFAADEAKTMAGILIGVGLTVLLSALFIHYSWPKQLWPSLKNIDWKAVGIAFLIILAFQVLFGVLADLWHIPTNENQKLVMDELRKTYYLAAVIDIVMAPIMEEIIFRFKFFEYFGEFMSKWVGIIVNGILFMVIHSTDLNVVTLVYFVIGAVLAYVYRRRNNLGDSIAVHMLNNAYAILL</sequence>
<feature type="domain" description="CAAX prenyl protease 2/Lysostaphin resistance protein A-like" evidence="3">
    <location>
        <begin position="117"/>
        <end position="204"/>
    </location>
</feature>
<evidence type="ECO:0000313" key="5">
    <source>
        <dbReference type="Proteomes" id="UP000650485"/>
    </source>
</evidence>
<dbReference type="PANTHER" id="PTHR36435:SF1">
    <property type="entry name" value="CAAX AMINO TERMINAL PROTEASE FAMILY PROTEIN"/>
    <property type="match status" value="1"/>
</dbReference>
<comment type="similarity">
    <text evidence="1">Belongs to the UPF0177 family.</text>
</comment>
<feature type="transmembrane region" description="Helical" evidence="2">
    <location>
        <begin position="116"/>
        <end position="135"/>
    </location>
</feature>
<evidence type="ECO:0000256" key="2">
    <source>
        <dbReference type="SAM" id="Phobius"/>
    </source>
</evidence>
<accession>A0A8G0V6T2</accession>
<dbReference type="RefSeq" id="WP_167846623.1">
    <property type="nucleotide sequence ID" value="NZ_CABJBN010000005.1"/>
</dbReference>